<dbReference type="PANTHER" id="PTHR43065">
    <property type="entry name" value="SENSOR HISTIDINE KINASE"/>
    <property type="match status" value="1"/>
</dbReference>
<keyword evidence="4" id="KW-0808">Transferase</keyword>
<evidence type="ECO:0000256" key="9">
    <source>
        <dbReference type="SAM" id="Coils"/>
    </source>
</evidence>
<accession>A0A4S1CLF9</accession>
<protein>
    <recommendedName>
        <fullName evidence="2">histidine kinase</fullName>
        <ecNumber evidence="2">2.7.13.3</ecNumber>
    </recommendedName>
</protein>
<comment type="caution">
    <text evidence="11">The sequence shown here is derived from an EMBL/GenBank/DDBJ whole genome shotgun (WGS) entry which is preliminary data.</text>
</comment>
<keyword evidence="7" id="KW-0067">ATP-binding</keyword>
<evidence type="ECO:0000256" key="5">
    <source>
        <dbReference type="ARBA" id="ARBA00022741"/>
    </source>
</evidence>
<dbReference type="InterPro" id="IPR036097">
    <property type="entry name" value="HisK_dim/P_sf"/>
</dbReference>
<evidence type="ECO:0000256" key="6">
    <source>
        <dbReference type="ARBA" id="ARBA00022777"/>
    </source>
</evidence>
<dbReference type="Gene3D" id="3.30.450.40">
    <property type="match status" value="2"/>
</dbReference>
<organism evidence="11 12">
    <name type="scientific">Geomonas terrae</name>
    <dbReference type="NCBI Taxonomy" id="2562681"/>
    <lineage>
        <taxon>Bacteria</taxon>
        <taxon>Pseudomonadati</taxon>
        <taxon>Thermodesulfobacteriota</taxon>
        <taxon>Desulfuromonadia</taxon>
        <taxon>Geobacterales</taxon>
        <taxon>Geobacteraceae</taxon>
        <taxon>Geomonas</taxon>
    </lineage>
</organism>
<name>A0A4S1CLF9_9BACT</name>
<dbReference type="GO" id="GO:0005524">
    <property type="term" value="F:ATP binding"/>
    <property type="evidence" value="ECO:0007669"/>
    <property type="project" value="UniProtKB-KW"/>
</dbReference>
<dbReference type="SMART" id="SM00387">
    <property type="entry name" value="HATPase_c"/>
    <property type="match status" value="1"/>
</dbReference>
<dbReference type="InterPro" id="IPR003018">
    <property type="entry name" value="GAF"/>
</dbReference>
<keyword evidence="3" id="KW-0597">Phosphoprotein</keyword>
<dbReference type="Gene3D" id="1.10.287.130">
    <property type="match status" value="1"/>
</dbReference>
<dbReference type="PRINTS" id="PR00344">
    <property type="entry name" value="BCTRLSENSOR"/>
</dbReference>
<dbReference type="InterPro" id="IPR004358">
    <property type="entry name" value="Sig_transdc_His_kin-like_C"/>
</dbReference>
<keyword evidence="8" id="KW-0902">Two-component regulatory system</keyword>
<dbReference type="SUPFAM" id="SSF47384">
    <property type="entry name" value="Homodimeric domain of signal transducing histidine kinase"/>
    <property type="match status" value="1"/>
</dbReference>
<evidence type="ECO:0000256" key="8">
    <source>
        <dbReference type="ARBA" id="ARBA00023012"/>
    </source>
</evidence>
<keyword evidence="9" id="KW-0175">Coiled coil</keyword>
<dbReference type="Pfam" id="PF00512">
    <property type="entry name" value="HisKA"/>
    <property type="match status" value="1"/>
</dbReference>
<dbReference type="EMBL" id="SRSC01000001">
    <property type="protein sequence ID" value="TGU74604.1"/>
    <property type="molecule type" value="Genomic_DNA"/>
</dbReference>
<dbReference type="CDD" id="cd00082">
    <property type="entry name" value="HisKA"/>
    <property type="match status" value="1"/>
</dbReference>
<feature type="coiled-coil region" evidence="9">
    <location>
        <begin position="520"/>
        <end position="547"/>
    </location>
</feature>
<dbReference type="SUPFAM" id="SSF55874">
    <property type="entry name" value="ATPase domain of HSP90 chaperone/DNA topoisomerase II/histidine kinase"/>
    <property type="match status" value="1"/>
</dbReference>
<evidence type="ECO:0000313" key="12">
    <source>
        <dbReference type="Proteomes" id="UP000306416"/>
    </source>
</evidence>
<evidence type="ECO:0000256" key="3">
    <source>
        <dbReference type="ARBA" id="ARBA00022553"/>
    </source>
</evidence>
<evidence type="ECO:0000256" key="7">
    <source>
        <dbReference type="ARBA" id="ARBA00022840"/>
    </source>
</evidence>
<reference evidence="11 12" key="1">
    <citation type="submission" date="2019-04" db="EMBL/GenBank/DDBJ databases">
        <title>Geobacter oryzae sp. nov., ferric-reducing bacteria isolated from paddy soil.</title>
        <authorList>
            <person name="Xu Z."/>
            <person name="Masuda Y."/>
            <person name="Itoh H."/>
            <person name="Senoo K."/>
        </authorList>
    </citation>
    <scope>NUCLEOTIDE SEQUENCE [LARGE SCALE GENOMIC DNA]</scope>
    <source>
        <strain evidence="11 12">Red111</strain>
    </source>
</reference>
<evidence type="ECO:0000259" key="10">
    <source>
        <dbReference type="PROSITE" id="PS50109"/>
    </source>
</evidence>
<dbReference type="Gene3D" id="3.30.565.10">
    <property type="entry name" value="Histidine kinase-like ATPase, C-terminal domain"/>
    <property type="match status" value="1"/>
</dbReference>
<dbReference type="Pfam" id="PF02518">
    <property type="entry name" value="HATPase_c"/>
    <property type="match status" value="1"/>
</dbReference>
<dbReference type="InterPro" id="IPR003661">
    <property type="entry name" value="HisK_dim/P_dom"/>
</dbReference>
<dbReference type="GO" id="GO:0000155">
    <property type="term" value="F:phosphorelay sensor kinase activity"/>
    <property type="evidence" value="ECO:0007669"/>
    <property type="project" value="InterPro"/>
</dbReference>
<evidence type="ECO:0000256" key="1">
    <source>
        <dbReference type="ARBA" id="ARBA00000085"/>
    </source>
</evidence>
<dbReference type="RefSeq" id="WP_135868931.1">
    <property type="nucleotide sequence ID" value="NZ_SRSC01000001.1"/>
</dbReference>
<comment type="catalytic activity">
    <reaction evidence="1">
        <text>ATP + protein L-histidine = ADP + protein N-phospho-L-histidine.</text>
        <dbReference type="EC" id="2.7.13.3"/>
    </reaction>
</comment>
<dbReference type="InterPro" id="IPR005467">
    <property type="entry name" value="His_kinase_dom"/>
</dbReference>
<keyword evidence="12" id="KW-1185">Reference proteome</keyword>
<evidence type="ECO:0000256" key="2">
    <source>
        <dbReference type="ARBA" id="ARBA00012438"/>
    </source>
</evidence>
<dbReference type="AlphaFoldDB" id="A0A4S1CLF9"/>
<evidence type="ECO:0000313" key="11">
    <source>
        <dbReference type="EMBL" id="TGU74604.1"/>
    </source>
</evidence>
<dbReference type="Pfam" id="PF01590">
    <property type="entry name" value="GAF"/>
    <property type="match status" value="1"/>
</dbReference>
<evidence type="ECO:0000256" key="4">
    <source>
        <dbReference type="ARBA" id="ARBA00022679"/>
    </source>
</evidence>
<dbReference type="SMART" id="SM00388">
    <property type="entry name" value="HisKA"/>
    <property type="match status" value="1"/>
</dbReference>
<dbReference type="InterPro" id="IPR003594">
    <property type="entry name" value="HATPase_dom"/>
</dbReference>
<dbReference type="PROSITE" id="PS50109">
    <property type="entry name" value="HIS_KIN"/>
    <property type="match status" value="1"/>
</dbReference>
<keyword evidence="6" id="KW-0418">Kinase</keyword>
<proteinExistence type="predicted"/>
<feature type="domain" description="Histidine kinase" evidence="10">
    <location>
        <begin position="556"/>
        <end position="767"/>
    </location>
</feature>
<dbReference type="SMART" id="SM00065">
    <property type="entry name" value="GAF"/>
    <property type="match status" value="2"/>
</dbReference>
<dbReference type="SUPFAM" id="SSF55781">
    <property type="entry name" value="GAF domain-like"/>
    <property type="match status" value="2"/>
</dbReference>
<dbReference type="Proteomes" id="UP000306416">
    <property type="component" value="Unassembled WGS sequence"/>
</dbReference>
<dbReference type="InterPro" id="IPR029016">
    <property type="entry name" value="GAF-like_dom_sf"/>
</dbReference>
<gene>
    <name evidence="11" type="ORF">E4633_03825</name>
</gene>
<dbReference type="PANTHER" id="PTHR43065:SF10">
    <property type="entry name" value="PEROXIDE STRESS-ACTIVATED HISTIDINE KINASE MAK3"/>
    <property type="match status" value="1"/>
</dbReference>
<dbReference type="EC" id="2.7.13.3" evidence="2"/>
<keyword evidence="5" id="KW-0547">Nucleotide-binding</keyword>
<sequence length="767" mass="81603">MAARKVDNLLEQALVIAQSSGRSHQARLGSLLRLAARSLGLASASLFVPDPSEPILTQRYLAGASGIAQRCAIPFDIGCAGRAASQRTDVFCTHADLHPEERGGAEAIGYHSLPVLDGDRLVGVLVLGSADASLSPASLALCRKLLPVFSLTLAALAAAEQAQASGRIMSLLSGLGHLLGSPTAAGTLLPKIVRLCTGSGLAGFAVIRLTPNGRSRGRVFKSCQSSFRQDLEAFLDVEQKLSACALAAGATRTEQVVLAGSGYRALSAPLGSNGSTMGALTLFGGPELLSPEHIDAAEALARLLSGTLAEAICKERVASLDSENEKKLKELSLLYRLSNTMLSTIKLNKLIHLTLTALTSGPTPFFDRAMLFLTNERSGSLVGMLGVTSETSPPLSIPQGGSEDILSSRWDITEGEMVAQRDSDFCRKVQGKRLQLDGTLNIASQAVLEKRLIYIPDEAVIGADPATAPRTALAASPLIAHGQTVGVVLVDNALTQSPIAQEHLRFLQLFTNQAGMAIENSMLYNKIEDANRQLSEAQESLLQKERLAAIGEMAAGIAHELKGPLVSIGGFAGRLARKLPKESTEWAHADLIVREVVRLEGILSEILLFSKKTTICYTRCNMVDVVKETLAVVTPPLEEKQIRISTKFPRQKQVLLGDSQQLKQVFINIILNSLDAMGTGGELMIQVLPCDLDGKDAVTVKIADTGGGIPLEQLNSIFTPFFTTKGSGTGLGLPIANRIITNHGGKIQITNQPGQGVEFRIILPKHW</sequence>
<dbReference type="InterPro" id="IPR036890">
    <property type="entry name" value="HATPase_C_sf"/>
</dbReference>